<keyword evidence="7" id="KW-0805">Transcription regulation</keyword>
<dbReference type="HOGENOM" id="CLU_002678_94_3_1"/>
<keyword evidence="10" id="KW-0539">Nucleus</keyword>
<feature type="compositionally biased region" description="Low complexity" evidence="13">
    <location>
        <begin position="223"/>
        <end position="234"/>
    </location>
</feature>
<dbReference type="PANTHER" id="PTHR24394">
    <property type="entry name" value="ZINC FINGER PROTEIN"/>
    <property type="match status" value="1"/>
</dbReference>
<dbReference type="AlphaFoldDB" id="B3M0Y9"/>
<evidence type="ECO:0000313" key="16">
    <source>
        <dbReference type="EMBL" id="EDV43218.1"/>
    </source>
</evidence>
<evidence type="ECO:0000256" key="13">
    <source>
        <dbReference type="SAM" id="MobiDB-lite"/>
    </source>
</evidence>
<dbReference type="GO" id="GO:0008270">
    <property type="term" value="F:zinc ion binding"/>
    <property type="evidence" value="ECO:0007669"/>
    <property type="project" value="UniProtKB-UniRule"/>
</dbReference>
<organism evidence="16 17">
    <name type="scientific">Drosophila ananassae</name>
    <name type="common">Fruit fly</name>
    <dbReference type="NCBI Taxonomy" id="7217"/>
    <lineage>
        <taxon>Eukaryota</taxon>
        <taxon>Metazoa</taxon>
        <taxon>Ecdysozoa</taxon>
        <taxon>Arthropoda</taxon>
        <taxon>Hexapoda</taxon>
        <taxon>Insecta</taxon>
        <taxon>Pterygota</taxon>
        <taxon>Neoptera</taxon>
        <taxon>Endopterygota</taxon>
        <taxon>Diptera</taxon>
        <taxon>Brachycera</taxon>
        <taxon>Muscomorpha</taxon>
        <taxon>Ephydroidea</taxon>
        <taxon>Drosophilidae</taxon>
        <taxon>Drosophila</taxon>
        <taxon>Sophophora</taxon>
    </lineage>
</organism>
<keyword evidence="6 12" id="KW-0862">Zinc</keyword>
<keyword evidence="4" id="KW-0677">Repeat</keyword>
<evidence type="ECO:0000256" key="8">
    <source>
        <dbReference type="ARBA" id="ARBA00023125"/>
    </source>
</evidence>
<dbReference type="SMART" id="SM00868">
    <property type="entry name" value="zf-AD"/>
    <property type="match status" value="1"/>
</dbReference>
<dbReference type="SMR" id="B3M0Y9"/>
<keyword evidence="5 11" id="KW-0863">Zinc-finger</keyword>
<comment type="similarity">
    <text evidence="2">Belongs to the krueppel C2H2-type zinc-finger protein family.</text>
</comment>
<evidence type="ECO:0000256" key="9">
    <source>
        <dbReference type="ARBA" id="ARBA00023163"/>
    </source>
</evidence>
<accession>B3M0Y9</accession>
<dbReference type="Proteomes" id="UP000007801">
    <property type="component" value="Unassembled WGS sequence"/>
</dbReference>
<dbReference type="Gene3D" id="3.30.160.60">
    <property type="entry name" value="Classic Zinc Finger"/>
    <property type="match status" value="4"/>
</dbReference>
<keyword evidence="9" id="KW-0804">Transcription</keyword>
<feature type="domain" description="C2H2-type" evidence="14">
    <location>
        <begin position="332"/>
        <end position="359"/>
    </location>
</feature>
<evidence type="ECO:0000256" key="2">
    <source>
        <dbReference type="ARBA" id="ARBA00006991"/>
    </source>
</evidence>
<evidence type="ECO:0000256" key="11">
    <source>
        <dbReference type="PROSITE-ProRule" id="PRU00042"/>
    </source>
</evidence>
<keyword evidence="17" id="KW-1185">Reference proteome</keyword>
<dbReference type="InterPro" id="IPR013087">
    <property type="entry name" value="Znf_C2H2_type"/>
</dbReference>
<evidence type="ECO:0000256" key="4">
    <source>
        <dbReference type="ARBA" id="ARBA00022737"/>
    </source>
</evidence>
<evidence type="ECO:0000256" key="10">
    <source>
        <dbReference type="ARBA" id="ARBA00023242"/>
    </source>
</evidence>
<dbReference type="PROSITE" id="PS51915">
    <property type="entry name" value="ZAD"/>
    <property type="match status" value="1"/>
</dbReference>
<name>B3M0Y9_DROAN</name>
<dbReference type="FunFam" id="3.30.160.60:FF:000151">
    <property type="entry name" value="Zinc finger and SCAN domain-containing 21"/>
    <property type="match status" value="1"/>
</dbReference>
<dbReference type="OrthoDB" id="6077919at2759"/>
<dbReference type="GO" id="GO:0000981">
    <property type="term" value="F:DNA-binding transcription factor activity, RNA polymerase II-specific"/>
    <property type="evidence" value="ECO:0007669"/>
    <property type="project" value="TreeGrafter"/>
</dbReference>
<feature type="region of interest" description="Disordered" evidence="13">
    <location>
        <begin position="215"/>
        <end position="271"/>
    </location>
</feature>
<dbReference type="GO" id="GO:0005634">
    <property type="term" value="C:nucleus"/>
    <property type="evidence" value="ECO:0007669"/>
    <property type="project" value="UniProtKB-SubCell"/>
</dbReference>
<feature type="domain" description="ZAD" evidence="15">
    <location>
        <begin position="8"/>
        <end position="82"/>
    </location>
</feature>
<dbReference type="SUPFAM" id="SSF57667">
    <property type="entry name" value="beta-beta-alpha zinc fingers"/>
    <property type="match status" value="3"/>
</dbReference>
<sequence length="429" mass="49512">MNAPMVLIQCRVCLGEFEENAMRSLFEEEDALNEQVEICCGIKIRQSVNLPAKACFSCCEFVRMWLNFRQMCLNSQVFWETSCPVEERPEDMQQVSDAEYIEYLYDNLKLNVTAENDYQVENLLTGEEDDLLEASSPPPDVIDVNDLIVGEPIVDTDILDKASPAEILVSHLDPYENDLVEPEVDEDVEFESQTADDSSLMTETYFEVDFEEEELNDGDEFISSTPSPDPKSSSNAKRKAGRPRKPENELKYKRKDTKSRSKTSSQSQCDDQPRKFMCNLCGNIYTKKSLFTAHMTAHTDYKPHQCEICHKSFRQMGELRAHIRRHTGERPYKCMYCDRHFYDRSERVRHERVHTNTRPYACHECGKTFTHTAILKNHILVHSGEKNYNCAICSKSFALLHQLKAHLQTITHRSKEEETLANATDLIQS</sequence>
<dbReference type="EMBL" id="CH902617">
    <property type="protein sequence ID" value="EDV43218.1"/>
    <property type="molecule type" value="Genomic_DNA"/>
</dbReference>
<feature type="domain" description="C2H2-type" evidence="14">
    <location>
        <begin position="360"/>
        <end position="387"/>
    </location>
</feature>
<feature type="domain" description="C2H2-type" evidence="14">
    <location>
        <begin position="388"/>
        <end position="417"/>
    </location>
</feature>
<dbReference type="GO" id="GO:0003677">
    <property type="term" value="F:DNA binding"/>
    <property type="evidence" value="ECO:0007669"/>
    <property type="project" value="UniProtKB-KW"/>
</dbReference>
<evidence type="ECO:0000256" key="12">
    <source>
        <dbReference type="PROSITE-ProRule" id="PRU01263"/>
    </source>
</evidence>
<reference evidence="16 17" key="1">
    <citation type="journal article" date="2007" name="Nature">
        <title>Evolution of genes and genomes on the Drosophila phylogeny.</title>
        <authorList>
            <consortium name="Drosophila 12 Genomes Consortium"/>
            <person name="Clark A.G."/>
            <person name="Eisen M.B."/>
            <person name="Smith D.R."/>
            <person name="Bergman C.M."/>
            <person name="Oliver B."/>
            <person name="Markow T.A."/>
            <person name="Kaufman T.C."/>
            <person name="Kellis M."/>
            <person name="Gelbart W."/>
            <person name="Iyer V.N."/>
            <person name="Pollard D.A."/>
            <person name="Sackton T.B."/>
            <person name="Larracuente A.M."/>
            <person name="Singh N.D."/>
            <person name="Abad J.P."/>
            <person name="Abt D.N."/>
            <person name="Adryan B."/>
            <person name="Aguade M."/>
            <person name="Akashi H."/>
            <person name="Anderson W.W."/>
            <person name="Aquadro C.F."/>
            <person name="Ardell D.H."/>
            <person name="Arguello R."/>
            <person name="Artieri C.G."/>
            <person name="Barbash D.A."/>
            <person name="Barker D."/>
            <person name="Barsanti P."/>
            <person name="Batterham P."/>
            <person name="Batzoglou S."/>
            <person name="Begun D."/>
            <person name="Bhutkar A."/>
            <person name="Blanco E."/>
            <person name="Bosak S.A."/>
            <person name="Bradley R.K."/>
            <person name="Brand A.D."/>
            <person name="Brent M.R."/>
            <person name="Brooks A.N."/>
            <person name="Brown R.H."/>
            <person name="Butlin R.K."/>
            <person name="Caggese C."/>
            <person name="Calvi B.R."/>
            <person name="Bernardo de Carvalho A."/>
            <person name="Caspi A."/>
            <person name="Castrezana S."/>
            <person name="Celniker S.E."/>
            <person name="Chang J.L."/>
            <person name="Chapple C."/>
            <person name="Chatterji S."/>
            <person name="Chinwalla A."/>
            <person name="Civetta A."/>
            <person name="Clifton S.W."/>
            <person name="Comeron J.M."/>
            <person name="Costello J.C."/>
            <person name="Coyne J.A."/>
            <person name="Daub J."/>
            <person name="David R.G."/>
            <person name="Delcher A.L."/>
            <person name="Delehaunty K."/>
            <person name="Do C.B."/>
            <person name="Ebling H."/>
            <person name="Edwards K."/>
            <person name="Eickbush T."/>
            <person name="Evans J.D."/>
            <person name="Filipski A."/>
            <person name="Findeiss S."/>
            <person name="Freyhult E."/>
            <person name="Fulton L."/>
            <person name="Fulton R."/>
            <person name="Garcia A.C."/>
            <person name="Gardiner A."/>
            <person name="Garfield D.A."/>
            <person name="Garvin B.E."/>
            <person name="Gibson G."/>
            <person name="Gilbert D."/>
            <person name="Gnerre S."/>
            <person name="Godfrey J."/>
            <person name="Good R."/>
            <person name="Gotea V."/>
            <person name="Gravely B."/>
            <person name="Greenberg A.J."/>
            <person name="Griffiths-Jones S."/>
            <person name="Gross S."/>
            <person name="Guigo R."/>
            <person name="Gustafson E.A."/>
            <person name="Haerty W."/>
            <person name="Hahn M.W."/>
            <person name="Halligan D.L."/>
            <person name="Halpern A.L."/>
            <person name="Halter G.M."/>
            <person name="Han M.V."/>
            <person name="Heger A."/>
            <person name="Hillier L."/>
            <person name="Hinrichs A.S."/>
            <person name="Holmes I."/>
            <person name="Hoskins R.A."/>
            <person name="Hubisz M.J."/>
            <person name="Hultmark D."/>
            <person name="Huntley M.A."/>
            <person name="Jaffe D.B."/>
            <person name="Jagadeeshan S."/>
            <person name="Jeck W.R."/>
            <person name="Johnson J."/>
            <person name="Jones C.D."/>
            <person name="Jordan W.C."/>
            <person name="Karpen G.H."/>
            <person name="Kataoka E."/>
            <person name="Keightley P.D."/>
            <person name="Kheradpour P."/>
            <person name="Kirkness E.F."/>
            <person name="Koerich L.B."/>
            <person name="Kristiansen K."/>
            <person name="Kudrna D."/>
            <person name="Kulathinal R.J."/>
            <person name="Kumar S."/>
            <person name="Kwok R."/>
            <person name="Lander E."/>
            <person name="Langley C.H."/>
            <person name="Lapoint R."/>
            <person name="Lazzaro B.P."/>
            <person name="Lee S.J."/>
            <person name="Levesque L."/>
            <person name="Li R."/>
            <person name="Lin C.F."/>
            <person name="Lin M.F."/>
            <person name="Lindblad-Toh K."/>
            <person name="Llopart A."/>
            <person name="Long M."/>
            <person name="Low L."/>
            <person name="Lozovsky E."/>
            <person name="Lu J."/>
            <person name="Luo M."/>
            <person name="Machado C.A."/>
            <person name="Makalowski W."/>
            <person name="Marzo M."/>
            <person name="Matsuda M."/>
            <person name="Matzkin L."/>
            <person name="McAllister B."/>
            <person name="McBride C.S."/>
            <person name="McKernan B."/>
            <person name="McKernan K."/>
            <person name="Mendez-Lago M."/>
            <person name="Minx P."/>
            <person name="Mollenhauer M.U."/>
            <person name="Montooth K."/>
            <person name="Mount S.M."/>
            <person name="Mu X."/>
            <person name="Myers E."/>
            <person name="Negre B."/>
            <person name="Newfeld S."/>
            <person name="Nielsen R."/>
            <person name="Noor M.A."/>
            <person name="O'Grady P."/>
            <person name="Pachter L."/>
            <person name="Papaceit M."/>
            <person name="Parisi M.J."/>
            <person name="Parisi M."/>
            <person name="Parts L."/>
            <person name="Pedersen J.S."/>
            <person name="Pesole G."/>
            <person name="Phillippy A.M."/>
            <person name="Ponting C.P."/>
            <person name="Pop M."/>
            <person name="Porcelli D."/>
            <person name="Powell J.R."/>
            <person name="Prohaska S."/>
            <person name="Pruitt K."/>
            <person name="Puig M."/>
            <person name="Quesneville H."/>
            <person name="Ram K.R."/>
            <person name="Rand D."/>
            <person name="Rasmussen M.D."/>
            <person name="Reed L.K."/>
            <person name="Reenan R."/>
            <person name="Reily A."/>
            <person name="Remington K.A."/>
            <person name="Rieger T.T."/>
            <person name="Ritchie M.G."/>
            <person name="Robin C."/>
            <person name="Rogers Y.H."/>
            <person name="Rohde C."/>
            <person name="Rozas J."/>
            <person name="Rubenfield M.J."/>
            <person name="Ruiz A."/>
            <person name="Russo S."/>
            <person name="Salzberg S.L."/>
            <person name="Sanchez-Gracia A."/>
            <person name="Saranga D.J."/>
            <person name="Sato H."/>
            <person name="Schaeffer S.W."/>
            <person name="Schatz M.C."/>
            <person name="Schlenke T."/>
            <person name="Schwartz R."/>
            <person name="Segarra C."/>
            <person name="Singh R.S."/>
            <person name="Sirot L."/>
            <person name="Sirota M."/>
            <person name="Sisneros N.B."/>
            <person name="Smith C.D."/>
            <person name="Smith T.F."/>
            <person name="Spieth J."/>
            <person name="Stage D.E."/>
            <person name="Stark A."/>
            <person name="Stephan W."/>
            <person name="Strausberg R.L."/>
            <person name="Strempel S."/>
            <person name="Sturgill D."/>
            <person name="Sutton G."/>
            <person name="Sutton G.G."/>
            <person name="Tao W."/>
            <person name="Teichmann S."/>
            <person name="Tobari Y.N."/>
            <person name="Tomimura Y."/>
            <person name="Tsolas J.M."/>
            <person name="Valente V.L."/>
            <person name="Venter E."/>
            <person name="Venter J.C."/>
            <person name="Vicario S."/>
            <person name="Vieira F.G."/>
            <person name="Vilella A.J."/>
            <person name="Villasante A."/>
            <person name="Walenz B."/>
            <person name="Wang J."/>
            <person name="Wasserman M."/>
            <person name="Watts T."/>
            <person name="Wilson D."/>
            <person name="Wilson R.K."/>
            <person name="Wing R.A."/>
            <person name="Wolfner M.F."/>
            <person name="Wong A."/>
            <person name="Wong G.K."/>
            <person name="Wu C.I."/>
            <person name="Wu G."/>
            <person name="Yamamoto D."/>
            <person name="Yang H.P."/>
            <person name="Yang S.P."/>
            <person name="Yorke J.A."/>
            <person name="Yoshida K."/>
            <person name="Zdobnov E."/>
            <person name="Zhang P."/>
            <person name="Zhang Y."/>
            <person name="Zimin A.V."/>
            <person name="Baldwin J."/>
            <person name="Abdouelleil A."/>
            <person name="Abdulkadir J."/>
            <person name="Abebe A."/>
            <person name="Abera B."/>
            <person name="Abreu J."/>
            <person name="Acer S.C."/>
            <person name="Aftuck L."/>
            <person name="Alexander A."/>
            <person name="An P."/>
            <person name="Anderson E."/>
            <person name="Anderson S."/>
            <person name="Arachi H."/>
            <person name="Azer M."/>
            <person name="Bachantsang P."/>
            <person name="Barry A."/>
            <person name="Bayul T."/>
            <person name="Berlin A."/>
            <person name="Bessette D."/>
            <person name="Bloom T."/>
            <person name="Blye J."/>
            <person name="Boguslavskiy L."/>
            <person name="Bonnet C."/>
            <person name="Boukhgalter B."/>
            <person name="Bourzgui I."/>
            <person name="Brown A."/>
            <person name="Cahill P."/>
            <person name="Channer S."/>
            <person name="Cheshatsang Y."/>
            <person name="Chuda L."/>
            <person name="Citroen M."/>
            <person name="Collymore A."/>
            <person name="Cooke P."/>
            <person name="Costello M."/>
            <person name="D'Aco K."/>
            <person name="Daza R."/>
            <person name="De Haan G."/>
            <person name="DeGray S."/>
            <person name="DeMaso C."/>
            <person name="Dhargay N."/>
            <person name="Dooley K."/>
            <person name="Dooley E."/>
            <person name="Doricent M."/>
            <person name="Dorje P."/>
            <person name="Dorjee K."/>
            <person name="Dupes A."/>
            <person name="Elong R."/>
            <person name="Falk J."/>
            <person name="Farina A."/>
            <person name="Faro S."/>
            <person name="Ferguson D."/>
            <person name="Fisher S."/>
            <person name="Foley C.D."/>
            <person name="Franke A."/>
            <person name="Friedrich D."/>
            <person name="Gadbois L."/>
            <person name="Gearin G."/>
            <person name="Gearin C.R."/>
            <person name="Giannoukos G."/>
            <person name="Goode T."/>
            <person name="Graham J."/>
            <person name="Grandbois E."/>
            <person name="Grewal S."/>
            <person name="Gyaltsen K."/>
            <person name="Hafez N."/>
            <person name="Hagos B."/>
            <person name="Hall J."/>
            <person name="Henson C."/>
            <person name="Hollinger A."/>
            <person name="Honan T."/>
            <person name="Huard M.D."/>
            <person name="Hughes L."/>
            <person name="Hurhula B."/>
            <person name="Husby M.E."/>
            <person name="Kamat A."/>
            <person name="Kanga B."/>
            <person name="Kashin S."/>
            <person name="Khazanovich D."/>
            <person name="Kisner P."/>
            <person name="Lance K."/>
            <person name="Lara M."/>
            <person name="Lee W."/>
            <person name="Lennon N."/>
            <person name="Letendre F."/>
            <person name="LeVine R."/>
            <person name="Lipovsky A."/>
            <person name="Liu X."/>
            <person name="Liu J."/>
            <person name="Liu S."/>
            <person name="Lokyitsang T."/>
            <person name="Lokyitsang Y."/>
            <person name="Lubonja R."/>
            <person name="Lui A."/>
            <person name="MacDonald P."/>
            <person name="Magnisalis V."/>
            <person name="Maru K."/>
            <person name="Matthews C."/>
            <person name="McCusker W."/>
            <person name="McDonough S."/>
            <person name="Mehta T."/>
            <person name="Meldrim J."/>
            <person name="Meneus L."/>
            <person name="Mihai O."/>
            <person name="Mihalev A."/>
            <person name="Mihova T."/>
            <person name="Mittelman R."/>
            <person name="Mlenga V."/>
            <person name="Montmayeur A."/>
            <person name="Mulrain L."/>
            <person name="Navidi A."/>
            <person name="Naylor J."/>
            <person name="Negash T."/>
            <person name="Nguyen T."/>
            <person name="Nguyen N."/>
            <person name="Nicol R."/>
            <person name="Norbu C."/>
            <person name="Norbu N."/>
            <person name="Novod N."/>
            <person name="O'Neill B."/>
            <person name="Osman S."/>
            <person name="Markiewicz E."/>
            <person name="Oyono O.L."/>
            <person name="Patti C."/>
            <person name="Phunkhang P."/>
            <person name="Pierre F."/>
            <person name="Priest M."/>
            <person name="Raghuraman S."/>
            <person name="Rege F."/>
            <person name="Reyes R."/>
            <person name="Rise C."/>
            <person name="Rogov P."/>
            <person name="Ross K."/>
            <person name="Ryan E."/>
            <person name="Settipalli S."/>
            <person name="Shea T."/>
            <person name="Sherpa N."/>
            <person name="Shi L."/>
            <person name="Shih D."/>
            <person name="Sparrow T."/>
            <person name="Spaulding J."/>
            <person name="Stalker J."/>
            <person name="Stange-Thomann N."/>
            <person name="Stavropoulos S."/>
            <person name="Stone C."/>
            <person name="Strader C."/>
            <person name="Tesfaye S."/>
            <person name="Thomson T."/>
            <person name="Thoulutsang Y."/>
            <person name="Thoulutsang D."/>
            <person name="Topham K."/>
            <person name="Topping I."/>
            <person name="Tsamla T."/>
            <person name="Vassiliev H."/>
            <person name="Vo A."/>
            <person name="Wangchuk T."/>
            <person name="Wangdi T."/>
            <person name="Weiand M."/>
            <person name="Wilkinson J."/>
            <person name="Wilson A."/>
            <person name="Yadav S."/>
            <person name="Young G."/>
            <person name="Yu Q."/>
            <person name="Zembek L."/>
            <person name="Zhong D."/>
            <person name="Zimmer A."/>
            <person name="Zwirko Z."/>
            <person name="Jaffe D.B."/>
            <person name="Alvarez P."/>
            <person name="Brockman W."/>
            <person name="Butler J."/>
            <person name="Chin C."/>
            <person name="Gnerre S."/>
            <person name="Grabherr M."/>
            <person name="Kleber M."/>
            <person name="Mauceli E."/>
            <person name="MacCallum I."/>
        </authorList>
    </citation>
    <scope>NUCLEOTIDE SEQUENCE [LARGE SCALE GENOMIC DNA]</scope>
    <source>
        <strain evidence="17">Tucson 14024-0371.13</strain>
    </source>
</reference>
<dbReference type="Pfam" id="PF07776">
    <property type="entry name" value="zf-AD"/>
    <property type="match status" value="1"/>
</dbReference>
<keyword evidence="8" id="KW-0238">DNA-binding</keyword>
<dbReference type="InterPro" id="IPR012934">
    <property type="entry name" value="Znf_AD"/>
</dbReference>
<proteinExistence type="inferred from homology"/>
<evidence type="ECO:0008006" key="18">
    <source>
        <dbReference type="Google" id="ProtNLM"/>
    </source>
</evidence>
<evidence type="ECO:0000256" key="1">
    <source>
        <dbReference type="ARBA" id="ARBA00004123"/>
    </source>
</evidence>
<dbReference type="SMART" id="SM00355">
    <property type="entry name" value="ZnF_C2H2"/>
    <property type="match status" value="5"/>
</dbReference>
<dbReference type="OMA" id="YCDRHFY"/>
<feature type="binding site" evidence="12">
    <location>
        <position position="55"/>
    </location>
    <ligand>
        <name>Zn(2+)</name>
        <dbReference type="ChEBI" id="CHEBI:29105"/>
    </ligand>
</feature>
<feature type="binding site" evidence="12">
    <location>
        <position position="58"/>
    </location>
    <ligand>
        <name>Zn(2+)</name>
        <dbReference type="ChEBI" id="CHEBI:29105"/>
    </ligand>
</feature>
<feature type="compositionally biased region" description="Basic residues" evidence="13">
    <location>
        <begin position="252"/>
        <end position="261"/>
    </location>
</feature>
<dbReference type="FunFam" id="3.30.160.60:FF:000325">
    <property type="entry name" value="ZFP90 zinc finger protein"/>
    <property type="match status" value="1"/>
</dbReference>
<evidence type="ECO:0000259" key="15">
    <source>
        <dbReference type="PROSITE" id="PS51915"/>
    </source>
</evidence>
<evidence type="ECO:0000313" key="17">
    <source>
        <dbReference type="Proteomes" id="UP000007801"/>
    </source>
</evidence>
<evidence type="ECO:0000256" key="6">
    <source>
        <dbReference type="ARBA" id="ARBA00022833"/>
    </source>
</evidence>
<dbReference type="InParanoid" id="B3M0Y9"/>
<dbReference type="PhylomeDB" id="B3M0Y9"/>
<feature type="binding site" evidence="12">
    <location>
        <position position="13"/>
    </location>
    <ligand>
        <name>Zn(2+)</name>
        <dbReference type="ChEBI" id="CHEBI:29105"/>
    </ligand>
</feature>
<dbReference type="PANTHER" id="PTHR24394:SF29">
    <property type="entry name" value="MYONEURIN"/>
    <property type="match status" value="1"/>
</dbReference>
<evidence type="ECO:0000256" key="3">
    <source>
        <dbReference type="ARBA" id="ARBA00022723"/>
    </source>
</evidence>
<dbReference type="Pfam" id="PF00096">
    <property type="entry name" value="zf-C2H2"/>
    <property type="match status" value="4"/>
</dbReference>
<dbReference type="SUPFAM" id="SSF57716">
    <property type="entry name" value="Glucocorticoid receptor-like (DNA-binding domain)"/>
    <property type="match status" value="1"/>
</dbReference>
<feature type="domain" description="C2H2-type" evidence="14">
    <location>
        <begin position="276"/>
        <end position="303"/>
    </location>
</feature>
<dbReference type="InterPro" id="IPR036236">
    <property type="entry name" value="Znf_C2H2_sf"/>
</dbReference>
<evidence type="ECO:0000256" key="7">
    <source>
        <dbReference type="ARBA" id="ARBA00023015"/>
    </source>
</evidence>
<dbReference type="PROSITE" id="PS00028">
    <property type="entry name" value="ZINC_FINGER_C2H2_1"/>
    <property type="match status" value="5"/>
</dbReference>
<feature type="domain" description="C2H2-type" evidence="14">
    <location>
        <begin position="304"/>
        <end position="331"/>
    </location>
</feature>
<comment type="subcellular location">
    <subcellularLocation>
        <location evidence="1">Nucleus</location>
    </subcellularLocation>
</comment>
<feature type="binding site" evidence="12">
    <location>
        <position position="10"/>
    </location>
    <ligand>
        <name>Zn(2+)</name>
        <dbReference type="ChEBI" id="CHEBI:29105"/>
    </ligand>
</feature>
<dbReference type="FunFam" id="3.30.160.60:FF:002534">
    <property type="entry name" value="Uncharacterized protein, isoform B"/>
    <property type="match status" value="1"/>
</dbReference>
<dbReference type="FunFam" id="3.30.160.60:FF:000446">
    <property type="entry name" value="Zinc finger protein"/>
    <property type="match status" value="1"/>
</dbReference>
<protein>
    <recommendedName>
        <fullName evidence="18">Protein krueppel</fullName>
    </recommendedName>
</protein>
<dbReference type="PROSITE" id="PS50157">
    <property type="entry name" value="ZINC_FINGER_C2H2_2"/>
    <property type="match status" value="5"/>
</dbReference>
<dbReference type="FunCoup" id="B3M0Y9">
    <property type="interactions" value="474"/>
</dbReference>
<evidence type="ECO:0000259" key="14">
    <source>
        <dbReference type="PROSITE" id="PS50157"/>
    </source>
</evidence>
<evidence type="ECO:0000256" key="5">
    <source>
        <dbReference type="ARBA" id="ARBA00022771"/>
    </source>
</evidence>
<dbReference type="eggNOG" id="KOG1721">
    <property type="taxonomic scope" value="Eukaryota"/>
</dbReference>
<keyword evidence="3 12" id="KW-0479">Metal-binding</keyword>
<gene>
    <name evidence="16" type="primary">Dana\GF18381</name>
    <name evidence="16" type="synonym">dana_GLEANR_19638</name>
    <name evidence="16" type="ORF">GF18381</name>
</gene>